<accession>A0A8H4B2V8</accession>
<protein>
    <submittedName>
        <fullName evidence="1">Uncharacterized protein</fullName>
    </submittedName>
</protein>
<name>A0A8H4B2V8_GIGMA</name>
<reference evidence="1 2" key="1">
    <citation type="journal article" date="2019" name="Environ. Microbiol.">
        <title>At the nexus of three kingdoms: the genome of the mycorrhizal fungus Gigaspora margarita provides insights into plant, endobacterial and fungal interactions.</title>
        <authorList>
            <person name="Venice F."/>
            <person name="Ghignone S."/>
            <person name="Salvioli di Fossalunga A."/>
            <person name="Amselem J."/>
            <person name="Novero M."/>
            <person name="Xianan X."/>
            <person name="Sedzielewska Toro K."/>
            <person name="Morin E."/>
            <person name="Lipzen A."/>
            <person name="Grigoriev I.V."/>
            <person name="Henrissat B."/>
            <person name="Martin F.M."/>
            <person name="Bonfante P."/>
        </authorList>
    </citation>
    <scope>NUCLEOTIDE SEQUENCE [LARGE SCALE GENOMIC DNA]</scope>
    <source>
        <strain evidence="1 2">BEG34</strain>
    </source>
</reference>
<sequence>MATYHIVTSFVAFNMLLENKIQHTNSLWAYNSLSRLQFDKLVSINTQMQKVINEKLNFYFARVIKLLSKEKLLSTNTIDSLVASTLTNTAKMKTCPSCNT</sequence>
<dbReference type="Proteomes" id="UP000439903">
    <property type="component" value="Unassembled WGS sequence"/>
</dbReference>
<dbReference type="OrthoDB" id="2448326at2759"/>
<dbReference type="AlphaFoldDB" id="A0A8H4B2V8"/>
<proteinExistence type="predicted"/>
<gene>
    <name evidence="1" type="ORF">F8M41_017442</name>
</gene>
<keyword evidence="2" id="KW-1185">Reference proteome</keyword>
<evidence type="ECO:0000313" key="2">
    <source>
        <dbReference type="Proteomes" id="UP000439903"/>
    </source>
</evidence>
<organism evidence="1 2">
    <name type="scientific">Gigaspora margarita</name>
    <dbReference type="NCBI Taxonomy" id="4874"/>
    <lineage>
        <taxon>Eukaryota</taxon>
        <taxon>Fungi</taxon>
        <taxon>Fungi incertae sedis</taxon>
        <taxon>Mucoromycota</taxon>
        <taxon>Glomeromycotina</taxon>
        <taxon>Glomeromycetes</taxon>
        <taxon>Diversisporales</taxon>
        <taxon>Gigasporaceae</taxon>
        <taxon>Gigaspora</taxon>
    </lineage>
</organism>
<dbReference type="EMBL" id="WTPW01000041">
    <property type="protein sequence ID" value="KAF0555351.1"/>
    <property type="molecule type" value="Genomic_DNA"/>
</dbReference>
<evidence type="ECO:0000313" key="1">
    <source>
        <dbReference type="EMBL" id="KAF0555351.1"/>
    </source>
</evidence>
<comment type="caution">
    <text evidence="1">The sequence shown here is derived from an EMBL/GenBank/DDBJ whole genome shotgun (WGS) entry which is preliminary data.</text>
</comment>